<dbReference type="AlphaFoldDB" id="A0AAU8HCD3"/>
<protein>
    <recommendedName>
        <fullName evidence="1">REase associating with pPIWI RE domain-containing protein</fullName>
    </recommendedName>
</protein>
<dbReference type="EMBL" id="CP157762">
    <property type="protein sequence ID" value="XBP92053.1"/>
    <property type="molecule type" value="Genomic_DNA"/>
</dbReference>
<dbReference type="Pfam" id="PF18154">
    <property type="entry name" value="pPIWI_RE_REase"/>
    <property type="match status" value="1"/>
</dbReference>
<name>A0AAU8HCD3_9ACTN</name>
<evidence type="ECO:0000313" key="2">
    <source>
        <dbReference type="EMBL" id="XBP92053.1"/>
    </source>
</evidence>
<proteinExistence type="predicted"/>
<dbReference type="EMBL" id="CP159342">
    <property type="protein sequence ID" value="XCH72750.1"/>
    <property type="molecule type" value="Genomic_DNA"/>
</dbReference>
<dbReference type="RefSeq" id="WP_350931619.1">
    <property type="nucleotide sequence ID" value="NZ_CP157762.1"/>
</dbReference>
<evidence type="ECO:0000259" key="1">
    <source>
        <dbReference type="Pfam" id="PF18154"/>
    </source>
</evidence>
<organism evidence="3">
    <name type="scientific">Micromonospora sp. CCTCC AA 2012012</name>
    <dbReference type="NCBI Taxonomy" id="3111921"/>
    <lineage>
        <taxon>Bacteria</taxon>
        <taxon>Bacillati</taxon>
        <taxon>Actinomycetota</taxon>
        <taxon>Actinomycetes</taxon>
        <taxon>Micromonosporales</taxon>
        <taxon>Micromonosporaceae</taxon>
        <taxon>Micromonospora</taxon>
    </lineage>
</organism>
<feature type="domain" description="REase associating with pPIWI RE" evidence="1">
    <location>
        <begin position="277"/>
        <end position="389"/>
    </location>
</feature>
<reference evidence="3" key="2">
    <citation type="submission" date="2024-06" db="EMBL/GenBank/DDBJ databases">
        <title>Micromonospora mangrovi CCTCC AA 2012012 genome sequences.</title>
        <authorList>
            <person name="Gao J."/>
        </authorList>
    </citation>
    <scope>NUCLEOTIDE SEQUENCE</scope>
    <source>
        <strain evidence="3">CCTCC AA 2012012</strain>
    </source>
</reference>
<gene>
    <name evidence="3" type="ORF">ABUL08_20840</name>
    <name evidence="2" type="ORF">VK199_20765</name>
</gene>
<sequence length="391" mass="43058">MTADLTRFGRDAVVTTVTQAASVWMSPGTPGERWRQVAELHGRVALAYLAHGEPLLPLVAFTDLLTGPLSGLLPDALREACDEVLLVEDGQLSAAAVDLLMENLAPSMTASDVVGWSVPRLSAEKVQGWLYGQMLATGTEEGYRRARRTVIEHAAGEMSEVIDAIKAAGLPREGLVEEIPAWAWVAHEGEHYWFGCPVCRYPMRYQLGRLACAYPPHTKALGGSITVKAAKGRPPVAGAWNVERAAQLGGPQVTTAVPVKGQVCLVRPAWRYSTIPGCEEVRLHRELEMMPGVTARLWPHVDRYDLEVRAPGRRRPWRVDVKDYTDPARLANELLRRGGIGESDLLIVVPDYRAGHVAVLNERLRFATGSRRRFATTSHRFLTEVKRAAAR</sequence>
<dbReference type="InterPro" id="IPR040828">
    <property type="entry name" value="pPIWI_RE_REase"/>
</dbReference>
<accession>A0AAU8HCD3</accession>
<evidence type="ECO:0000313" key="3">
    <source>
        <dbReference type="EMBL" id="XCH72750.1"/>
    </source>
</evidence>
<reference evidence="2" key="1">
    <citation type="submission" date="2024-01" db="EMBL/GenBank/DDBJ databases">
        <title>The genome sequence of Micromonospora mangrovi CCTCC AA 2012012.</title>
        <authorList>
            <person name="Gao J."/>
        </authorList>
    </citation>
    <scope>NUCLEOTIDE SEQUENCE</scope>
    <source>
        <strain evidence="2">CCTCC AA 2012012</strain>
    </source>
</reference>